<protein>
    <submittedName>
        <fullName evidence="9">C-type cytochrome biogenesis protein CcmI</fullName>
    </submittedName>
</protein>
<comment type="caution">
    <text evidence="9">The sequence shown here is derived from an EMBL/GenBank/DDBJ whole genome shotgun (WGS) entry which is preliminary data.</text>
</comment>
<evidence type="ECO:0000256" key="7">
    <source>
        <dbReference type="SAM" id="Phobius"/>
    </source>
</evidence>
<reference evidence="9 10" key="1">
    <citation type="submission" date="2021-03" db="EMBL/GenBank/DDBJ databases">
        <title>Sneathiella sp. CAU 1612 isolated from Kang Won-do.</title>
        <authorList>
            <person name="Kim W."/>
        </authorList>
    </citation>
    <scope>NUCLEOTIDE SEQUENCE [LARGE SCALE GENOMIC DNA]</scope>
    <source>
        <strain evidence="9 10">CAU 1612</strain>
    </source>
</reference>
<dbReference type="Gene3D" id="1.25.40.10">
    <property type="entry name" value="Tetratricopeptide repeat domain"/>
    <property type="match status" value="2"/>
</dbReference>
<keyword evidence="7" id="KW-0472">Membrane</keyword>
<dbReference type="Pfam" id="PF07719">
    <property type="entry name" value="TPR_2"/>
    <property type="match status" value="1"/>
</dbReference>
<feature type="repeat" description="TPR" evidence="5">
    <location>
        <begin position="157"/>
        <end position="190"/>
    </location>
</feature>
<dbReference type="Proteomes" id="UP000664761">
    <property type="component" value="Unassembled WGS sequence"/>
</dbReference>
<dbReference type="SUPFAM" id="SSF48452">
    <property type="entry name" value="TPR-like"/>
    <property type="match status" value="1"/>
</dbReference>
<feature type="region of interest" description="Disordered" evidence="6">
    <location>
        <begin position="277"/>
        <end position="306"/>
    </location>
</feature>
<evidence type="ECO:0000256" key="1">
    <source>
        <dbReference type="ARBA" id="ARBA00004196"/>
    </source>
</evidence>
<dbReference type="InterPro" id="IPR017560">
    <property type="entry name" value="Cyt_c_biogenesis_CcmI"/>
</dbReference>
<sequence length="462" mass="50259">MIWIVFSVVLLLAIAILVWPFLRTGGRLRDHADQGLEVYRQQLDELASDVARGVMSQSEAEAMETEIKRRMLRMDRASGKNSLSSGHKAGWPIAITLAVAVPAISFALYADLGSPDTPARPLMARNIEAERAALETQDVASLIQRLVDALKAQPDNLEGWVLLARTLSRLERYDEAAETYMKATLLAPNAAALFVGAGENYYFAAEGKITPNAEDAFEKAIAIDPSNPGARYYLAVRDAQQGDTSGALEKWIALYEESPADAPYMPVLASRIEQTAEQTGTDTGDLFERKKASSETSGPSSEDIAAAAAMSAEDRQEMIAEMVNRLATRMEETPEYEGLMRLGQAYGTLQNYEKSAEAYRKARSLKPDSLAALQAEAFSRIQAAGNSGVPPASAVELYRIIREQNPNHPQALWYLGVAEAAEGNNEKAVELWTRLEAVTETGTPVNTAAKEAIKSLSVTGKN</sequence>
<dbReference type="NCBIfam" id="TIGR03142">
    <property type="entry name" value="cytochro_ccmI"/>
    <property type="match status" value="1"/>
</dbReference>
<dbReference type="PANTHER" id="PTHR47870">
    <property type="entry name" value="CYTOCHROME C-TYPE BIOGENESIS PROTEIN CCMH"/>
    <property type="match status" value="1"/>
</dbReference>
<feature type="domain" description="Cytochrome c-type biogenesis protein H TPR" evidence="8">
    <location>
        <begin position="122"/>
        <end position="263"/>
    </location>
</feature>
<evidence type="ECO:0000256" key="6">
    <source>
        <dbReference type="SAM" id="MobiDB-lite"/>
    </source>
</evidence>
<dbReference type="EMBL" id="JAFLNC010000001">
    <property type="protein sequence ID" value="MBO0332455.1"/>
    <property type="molecule type" value="Genomic_DNA"/>
</dbReference>
<dbReference type="InterPro" id="IPR056413">
    <property type="entry name" value="TPR_CcmH_CycH"/>
</dbReference>
<accession>A0ABS3F1Y7</accession>
<comment type="subcellular location">
    <subcellularLocation>
        <location evidence="1">Cell envelope</location>
    </subcellularLocation>
</comment>
<evidence type="ECO:0000256" key="5">
    <source>
        <dbReference type="PROSITE-ProRule" id="PRU00339"/>
    </source>
</evidence>
<feature type="repeat" description="TPR" evidence="5">
    <location>
        <begin position="336"/>
        <end position="369"/>
    </location>
</feature>
<dbReference type="InterPro" id="IPR051263">
    <property type="entry name" value="C-type_cytochrome_biogenesis"/>
</dbReference>
<keyword evidence="4 5" id="KW-0802">TPR repeat</keyword>
<dbReference type="RefSeq" id="WP_207041757.1">
    <property type="nucleotide sequence ID" value="NZ_JAFLNC010000001.1"/>
</dbReference>
<organism evidence="9 10">
    <name type="scientific">Sneathiella sedimenti</name>
    <dbReference type="NCBI Taxonomy" id="2816034"/>
    <lineage>
        <taxon>Bacteria</taxon>
        <taxon>Pseudomonadati</taxon>
        <taxon>Pseudomonadota</taxon>
        <taxon>Alphaproteobacteria</taxon>
        <taxon>Sneathiellales</taxon>
        <taxon>Sneathiellaceae</taxon>
        <taxon>Sneathiella</taxon>
    </lineage>
</organism>
<dbReference type="InterPro" id="IPR019734">
    <property type="entry name" value="TPR_rpt"/>
</dbReference>
<keyword evidence="3" id="KW-0201">Cytochrome c-type biogenesis</keyword>
<dbReference type="PROSITE" id="PS50005">
    <property type="entry name" value="TPR"/>
    <property type="match status" value="2"/>
</dbReference>
<evidence type="ECO:0000313" key="9">
    <source>
        <dbReference type="EMBL" id="MBO0332455.1"/>
    </source>
</evidence>
<feature type="transmembrane region" description="Helical" evidence="7">
    <location>
        <begin position="6"/>
        <end position="22"/>
    </location>
</feature>
<keyword evidence="2" id="KW-0677">Repeat</keyword>
<keyword evidence="7" id="KW-1133">Transmembrane helix</keyword>
<keyword evidence="7" id="KW-0812">Transmembrane</keyword>
<dbReference type="InterPro" id="IPR011990">
    <property type="entry name" value="TPR-like_helical_dom_sf"/>
</dbReference>
<evidence type="ECO:0000313" key="10">
    <source>
        <dbReference type="Proteomes" id="UP000664761"/>
    </source>
</evidence>
<name>A0ABS3F1Y7_9PROT</name>
<dbReference type="Pfam" id="PF23914">
    <property type="entry name" value="TPR_CcmH_CycH"/>
    <property type="match status" value="1"/>
</dbReference>
<evidence type="ECO:0000256" key="2">
    <source>
        <dbReference type="ARBA" id="ARBA00022737"/>
    </source>
</evidence>
<keyword evidence="10" id="KW-1185">Reference proteome</keyword>
<proteinExistence type="predicted"/>
<evidence type="ECO:0000259" key="8">
    <source>
        <dbReference type="Pfam" id="PF23914"/>
    </source>
</evidence>
<evidence type="ECO:0000256" key="4">
    <source>
        <dbReference type="ARBA" id="ARBA00022803"/>
    </source>
</evidence>
<dbReference type="SMART" id="SM00028">
    <property type="entry name" value="TPR"/>
    <property type="match status" value="3"/>
</dbReference>
<evidence type="ECO:0000256" key="3">
    <source>
        <dbReference type="ARBA" id="ARBA00022748"/>
    </source>
</evidence>
<dbReference type="PANTHER" id="PTHR47870:SF1">
    <property type="entry name" value="CYTOCHROME C-TYPE BIOGENESIS PROTEIN CCMH"/>
    <property type="match status" value="1"/>
</dbReference>
<gene>
    <name evidence="9" type="primary">ccmI</name>
    <name evidence="9" type="ORF">J0X12_02440</name>
</gene>
<dbReference type="InterPro" id="IPR013105">
    <property type="entry name" value="TPR_2"/>
</dbReference>
<dbReference type="Pfam" id="PF13432">
    <property type="entry name" value="TPR_16"/>
    <property type="match status" value="1"/>
</dbReference>